<dbReference type="InterPro" id="IPR036271">
    <property type="entry name" value="Tet_transcr_reg_TetR-rel_C_sf"/>
</dbReference>
<evidence type="ECO:0000256" key="1">
    <source>
        <dbReference type="ARBA" id="ARBA00023015"/>
    </source>
</evidence>
<dbReference type="PANTHER" id="PTHR30055:SF234">
    <property type="entry name" value="HTH-TYPE TRANSCRIPTIONAL REGULATOR BETI"/>
    <property type="match status" value="1"/>
</dbReference>
<dbReference type="SUPFAM" id="SSF46689">
    <property type="entry name" value="Homeodomain-like"/>
    <property type="match status" value="1"/>
</dbReference>
<dbReference type="InterPro" id="IPR001647">
    <property type="entry name" value="HTH_TetR"/>
</dbReference>
<keyword evidence="1" id="KW-0805">Transcription regulation</keyword>
<evidence type="ECO:0000256" key="4">
    <source>
        <dbReference type="PROSITE-ProRule" id="PRU00335"/>
    </source>
</evidence>
<name>A0A0V9UD03_9NOCA</name>
<dbReference type="InterPro" id="IPR041490">
    <property type="entry name" value="KstR2_TetR_C"/>
</dbReference>
<dbReference type="PATRIC" id="fig|1441730.3.peg.5433"/>
<dbReference type="Pfam" id="PF17932">
    <property type="entry name" value="TetR_C_24"/>
    <property type="match status" value="1"/>
</dbReference>
<dbReference type="SUPFAM" id="SSF48498">
    <property type="entry name" value="Tetracyclin repressor-like, C-terminal domain"/>
    <property type="match status" value="1"/>
</dbReference>
<proteinExistence type="predicted"/>
<feature type="domain" description="HTH tetR-type" evidence="5">
    <location>
        <begin position="21"/>
        <end position="81"/>
    </location>
</feature>
<evidence type="ECO:0000313" key="7">
    <source>
        <dbReference type="Proteomes" id="UP000053060"/>
    </source>
</evidence>
<comment type="caution">
    <text evidence="6">The sequence shown here is derived from an EMBL/GenBank/DDBJ whole genome shotgun (WGS) entry which is preliminary data.</text>
</comment>
<protein>
    <submittedName>
        <fullName evidence="6">TetR family transcriptional regulator</fullName>
    </submittedName>
</protein>
<dbReference type="InterPro" id="IPR050109">
    <property type="entry name" value="HTH-type_TetR-like_transc_reg"/>
</dbReference>
<dbReference type="Pfam" id="PF00440">
    <property type="entry name" value="TetR_N"/>
    <property type="match status" value="1"/>
</dbReference>
<keyword evidence="2 4" id="KW-0238">DNA-binding</keyword>
<keyword evidence="3" id="KW-0804">Transcription</keyword>
<evidence type="ECO:0000259" key="5">
    <source>
        <dbReference type="PROSITE" id="PS50977"/>
    </source>
</evidence>
<dbReference type="EMBL" id="AZXY01000030">
    <property type="protein sequence ID" value="KSZ55994.1"/>
    <property type="molecule type" value="Genomic_DNA"/>
</dbReference>
<dbReference type="Gene3D" id="1.10.357.10">
    <property type="entry name" value="Tetracycline Repressor, domain 2"/>
    <property type="match status" value="1"/>
</dbReference>
<sequence>MESTESEDKAVIRAPGRPRRRIDMDAVADAVASLYADGGYDAVTIEATAERLSVSRATLYRTVPTKEKLLGIVFERSTQDLYASAIDLVSEAPSSADALFGLMRLHIRAAVDMRHHLSVFFGGAGLPPDVYARWQTWTREYEHLWVDVVNDAMHDGVLDRADPRLTTRLLLGMVIWVSRWYRPEEGLTPDEIADTAVALIARRLQ</sequence>
<dbReference type="InterPro" id="IPR009057">
    <property type="entry name" value="Homeodomain-like_sf"/>
</dbReference>
<dbReference type="Proteomes" id="UP000053060">
    <property type="component" value="Unassembled WGS sequence"/>
</dbReference>
<gene>
    <name evidence="6" type="ORF">Z045_25720</name>
</gene>
<dbReference type="GO" id="GO:0000976">
    <property type="term" value="F:transcription cis-regulatory region binding"/>
    <property type="evidence" value="ECO:0007669"/>
    <property type="project" value="TreeGrafter"/>
</dbReference>
<reference evidence="7" key="1">
    <citation type="submission" date="2015-01" db="EMBL/GenBank/DDBJ databases">
        <title>Draft genome sequence of Rhodococcus pyridinivorans strain KG-16, a hydrocarbon-degrading bacterium.</title>
        <authorList>
            <person name="Aggarwal R.K."/>
            <person name="Dawar C."/>
        </authorList>
    </citation>
    <scope>NUCLEOTIDE SEQUENCE [LARGE SCALE GENOMIC DNA]</scope>
    <source>
        <strain evidence="7">KG-16</strain>
    </source>
</reference>
<feature type="DNA-binding region" description="H-T-H motif" evidence="4">
    <location>
        <begin position="44"/>
        <end position="63"/>
    </location>
</feature>
<dbReference type="GO" id="GO:0003700">
    <property type="term" value="F:DNA-binding transcription factor activity"/>
    <property type="evidence" value="ECO:0007669"/>
    <property type="project" value="TreeGrafter"/>
</dbReference>
<dbReference type="PROSITE" id="PS50977">
    <property type="entry name" value="HTH_TETR_2"/>
    <property type="match status" value="1"/>
</dbReference>
<dbReference type="PANTHER" id="PTHR30055">
    <property type="entry name" value="HTH-TYPE TRANSCRIPTIONAL REGULATOR RUTR"/>
    <property type="match status" value="1"/>
</dbReference>
<dbReference type="Gene3D" id="1.10.10.60">
    <property type="entry name" value="Homeodomain-like"/>
    <property type="match status" value="1"/>
</dbReference>
<reference evidence="6 7" key="2">
    <citation type="journal article" date="2016" name="Genome Announc.">
        <title>Draft Genome Sequence of a Versatile Hydrocarbon-Degrading Bacterium, Rhodococcus pyridinivorans Strain KG-16, Collected from Oil Fields in India.</title>
        <authorList>
            <person name="Aggarwal R.K."/>
            <person name="Dawar C."/>
            <person name="Phanindranath R."/>
            <person name="Mutnuri L."/>
            <person name="Dayal A.M."/>
        </authorList>
    </citation>
    <scope>NUCLEOTIDE SEQUENCE [LARGE SCALE GENOMIC DNA]</scope>
    <source>
        <strain evidence="6 7">KG-16</strain>
    </source>
</reference>
<evidence type="ECO:0000256" key="2">
    <source>
        <dbReference type="ARBA" id="ARBA00023125"/>
    </source>
</evidence>
<evidence type="ECO:0000256" key="3">
    <source>
        <dbReference type="ARBA" id="ARBA00023163"/>
    </source>
</evidence>
<dbReference type="AlphaFoldDB" id="A0A0V9UD03"/>
<accession>A0A0V9UD03</accession>
<evidence type="ECO:0000313" key="6">
    <source>
        <dbReference type="EMBL" id="KSZ55994.1"/>
    </source>
</evidence>
<organism evidence="6 7">
    <name type="scientific">Rhodococcus pyridinivorans KG-16</name>
    <dbReference type="NCBI Taxonomy" id="1441730"/>
    <lineage>
        <taxon>Bacteria</taxon>
        <taxon>Bacillati</taxon>
        <taxon>Actinomycetota</taxon>
        <taxon>Actinomycetes</taxon>
        <taxon>Mycobacteriales</taxon>
        <taxon>Nocardiaceae</taxon>
        <taxon>Rhodococcus</taxon>
    </lineage>
</organism>